<dbReference type="EC" id="4.2.1.19" evidence="5"/>
<dbReference type="Pfam" id="PF00475">
    <property type="entry name" value="IGPD"/>
    <property type="match status" value="1"/>
</dbReference>
<keyword evidence="4 5" id="KW-0456">Lyase</keyword>
<dbReference type="Proteomes" id="UP000229529">
    <property type="component" value="Unassembled WGS sequence"/>
</dbReference>
<dbReference type="Gene3D" id="3.30.230.40">
    <property type="entry name" value="Imidazole glycerol phosphate dehydratase, domain 1"/>
    <property type="match status" value="2"/>
</dbReference>
<dbReference type="EMBL" id="NXGS01000086">
    <property type="protein sequence ID" value="PIM96343.1"/>
    <property type="molecule type" value="Genomic_DNA"/>
</dbReference>
<keyword evidence="2" id="KW-0028">Amino-acid biosynthesis</keyword>
<dbReference type="InterPro" id="IPR038494">
    <property type="entry name" value="IGPD_sf"/>
</dbReference>
<comment type="pathway">
    <text evidence="1">Amino-acid biosynthesis; L-histidine biosynthesis; L-histidine from 5-phospho-alpha-D-ribose 1-diphosphate: step 6/9.</text>
</comment>
<dbReference type="InterPro" id="IPR000807">
    <property type="entry name" value="ImidazoleglycerolP_deHydtase"/>
</dbReference>
<keyword evidence="3" id="KW-0368">Histidine biosynthesis</keyword>
<protein>
    <submittedName>
        <fullName evidence="5">Imidazoleglycerol-phosphate dehydratase</fullName>
        <ecNumber evidence="5">4.2.1.19</ecNumber>
    </submittedName>
</protein>
<proteinExistence type="predicted"/>
<comment type="caution">
    <text evidence="5">The sequence shown here is derived from an EMBL/GenBank/DDBJ whole genome shotgun (WGS) entry which is preliminary data.</text>
</comment>
<keyword evidence="6" id="KW-1185">Reference proteome</keyword>
<dbReference type="PROSITE" id="PS00954">
    <property type="entry name" value="IGP_DEHYDRATASE_1"/>
    <property type="match status" value="1"/>
</dbReference>
<organism evidence="5 6">
    <name type="scientific">Candidatus Hodgkinia cicadicola</name>
    <dbReference type="NCBI Taxonomy" id="573658"/>
    <lineage>
        <taxon>Bacteria</taxon>
        <taxon>Pseudomonadati</taxon>
        <taxon>Pseudomonadota</taxon>
        <taxon>Alphaproteobacteria</taxon>
        <taxon>Hyphomicrobiales</taxon>
        <taxon>Candidatus Hodgkinia</taxon>
    </lineage>
</organism>
<evidence type="ECO:0000313" key="5">
    <source>
        <dbReference type="EMBL" id="PIM96343.1"/>
    </source>
</evidence>
<evidence type="ECO:0000256" key="4">
    <source>
        <dbReference type="ARBA" id="ARBA00023239"/>
    </source>
</evidence>
<gene>
    <name evidence="5" type="primary">hisB</name>
    <name evidence="5" type="ORF">alecur_122</name>
</gene>
<evidence type="ECO:0000256" key="3">
    <source>
        <dbReference type="ARBA" id="ARBA00023102"/>
    </source>
</evidence>
<name>A0ABX4MI22_9HYPH</name>
<dbReference type="GO" id="GO:0004424">
    <property type="term" value="F:imidazoleglycerol-phosphate dehydratase activity"/>
    <property type="evidence" value="ECO:0007669"/>
    <property type="project" value="UniProtKB-EC"/>
</dbReference>
<reference evidence="5" key="1">
    <citation type="submission" date="2017-09" db="EMBL/GenBank/DDBJ databases">
        <authorList>
            <person name="Campbell M.A."/>
            <person name="Lukasik P."/>
            <person name="Simon C."/>
            <person name="McCutcheon J.P."/>
        </authorList>
    </citation>
    <scope>NUCLEOTIDE SEQUENCE [LARGE SCALE GENOMIC DNA]</scope>
    <source>
        <strain evidence="5">ALECUR</strain>
    </source>
</reference>
<accession>A0ABX4MI22</accession>
<sequence length="193" mass="22053">MYNYSIRRTTFETDVVGSICPTNNASIIKTGIPFLNHILSQWSTYSKLCLKLHCVGDIIVDYHHSFEDIGIVLGMLLHNLIRKNNLFRYSHAIIPMDGSLVRCCIDLSGRPGLHWTNKTKRNLFNPTLELIYTLLNSLVWNSNINIHIDLIKLDSVHHVSEAIFKSFGVCLLRSMNSIQNIRSTKGCPIINWN</sequence>
<evidence type="ECO:0000256" key="2">
    <source>
        <dbReference type="ARBA" id="ARBA00022605"/>
    </source>
</evidence>
<dbReference type="PANTHER" id="PTHR23133">
    <property type="entry name" value="IMIDAZOLEGLYCEROL-PHOSPHATE DEHYDRATASE HIS7"/>
    <property type="match status" value="1"/>
</dbReference>
<dbReference type="InterPro" id="IPR020568">
    <property type="entry name" value="Ribosomal_Su5_D2-typ_SF"/>
</dbReference>
<dbReference type="SUPFAM" id="SSF54211">
    <property type="entry name" value="Ribosomal protein S5 domain 2-like"/>
    <property type="match status" value="2"/>
</dbReference>
<evidence type="ECO:0000256" key="1">
    <source>
        <dbReference type="ARBA" id="ARBA00005047"/>
    </source>
</evidence>
<dbReference type="PANTHER" id="PTHR23133:SF2">
    <property type="entry name" value="IMIDAZOLEGLYCEROL-PHOSPHATE DEHYDRATASE"/>
    <property type="match status" value="1"/>
</dbReference>
<dbReference type="InterPro" id="IPR020565">
    <property type="entry name" value="ImidazoleglycerP_deHydtase_CS"/>
</dbReference>
<evidence type="ECO:0000313" key="6">
    <source>
        <dbReference type="Proteomes" id="UP000229529"/>
    </source>
</evidence>